<keyword evidence="4" id="KW-1185">Reference proteome</keyword>
<evidence type="ECO:0000256" key="1">
    <source>
        <dbReference type="SAM" id="MobiDB-lite"/>
    </source>
</evidence>
<sequence length="75" mass="7697">MRRVLVVVAVAVAVVDAEGEERRVFAVGVAIAEAAVGAGVVVAGGVVEDTEPDIAAESNTDSTNRRMNYSPAQGR</sequence>
<name>A0AAV9ZCZ1_9AGAR</name>
<feature type="signal peptide" evidence="2">
    <location>
        <begin position="1"/>
        <end position="17"/>
    </location>
</feature>
<feature type="chain" id="PRO_5043362226" description="Secreted protein" evidence="2">
    <location>
        <begin position="18"/>
        <end position="75"/>
    </location>
</feature>
<reference evidence="3 4" key="1">
    <citation type="journal article" date="2024" name="J Genomics">
        <title>Draft genome sequencing and assembly of Favolaschia claudopus CIRM-BRFM 2984 isolated from oak limbs.</title>
        <authorList>
            <person name="Navarro D."/>
            <person name="Drula E."/>
            <person name="Chaduli D."/>
            <person name="Cazenave R."/>
            <person name="Ahrendt S."/>
            <person name="Wang J."/>
            <person name="Lipzen A."/>
            <person name="Daum C."/>
            <person name="Barry K."/>
            <person name="Grigoriev I.V."/>
            <person name="Favel A."/>
            <person name="Rosso M.N."/>
            <person name="Martin F."/>
        </authorList>
    </citation>
    <scope>NUCLEOTIDE SEQUENCE [LARGE SCALE GENOMIC DNA]</scope>
    <source>
        <strain evidence="3 4">CIRM-BRFM 2984</strain>
    </source>
</reference>
<evidence type="ECO:0008006" key="5">
    <source>
        <dbReference type="Google" id="ProtNLM"/>
    </source>
</evidence>
<feature type="region of interest" description="Disordered" evidence="1">
    <location>
        <begin position="52"/>
        <end position="75"/>
    </location>
</feature>
<gene>
    <name evidence="3" type="ORF">R3P38DRAFT_3122187</name>
</gene>
<organism evidence="3 4">
    <name type="scientific">Favolaschia claudopus</name>
    <dbReference type="NCBI Taxonomy" id="2862362"/>
    <lineage>
        <taxon>Eukaryota</taxon>
        <taxon>Fungi</taxon>
        <taxon>Dikarya</taxon>
        <taxon>Basidiomycota</taxon>
        <taxon>Agaricomycotina</taxon>
        <taxon>Agaricomycetes</taxon>
        <taxon>Agaricomycetidae</taxon>
        <taxon>Agaricales</taxon>
        <taxon>Marasmiineae</taxon>
        <taxon>Mycenaceae</taxon>
        <taxon>Favolaschia</taxon>
    </lineage>
</organism>
<evidence type="ECO:0000256" key="2">
    <source>
        <dbReference type="SAM" id="SignalP"/>
    </source>
</evidence>
<proteinExistence type="predicted"/>
<dbReference type="Proteomes" id="UP001362999">
    <property type="component" value="Unassembled WGS sequence"/>
</dbReference>
<dbReference type="AlphaFoldDB" id="A0AAV9ZCZ1"/>
<evidence type="ECO:0000313" key="4">
    <source>
        <dbReference type="Proteomes" id="UP001362999"/>
    </source>
</evidence>
<comment type="caution">
    <text evidence="3">The sequence shown here is derived from an EMBL/GenBank/DDBJ whole genome shotgun (WGS) entry which is preliminary data.</text>
</comment>
<accession>A0AAV9ZCZ1</accession>
<feature type="compositionally biased region" description="Polar residues" evidence="1">
    <location>
        <begin position="57"/>
        <end position="75"/>
    </location>
</feature>
<keyword evidence="2" id="KW-0732">Signal</keyword>
<protein>
    <recommendedName>
        <fullName evidence="5">Secreted protein</fullName>
    </recommendedName>
</protein>
<dbReference type="EMBL" id="JAWWNJ010000164">
    <property type="protein sequence ID" value="KAK6977870.1"/>
    <property type="molecule type" value="Genomic_DNA"/>
</dbReference>
<evidence type="ECO:0000313" key="3">
    <source>
        <dbReference type="EMBL" id="KAK6977870.1"/>
    </source>
</evidence>